<feature type="compositionally biased region" description="Acidic residues" evidence="1">
    <location>
        <begin position="17"/>
        <end position="32"/>
    </location>
</feature>
<feature type="compositionally biased region" description="Basic and acidic residues" evidence="1">
    <location>
        <begin position="33"/>
        <end position="44"/>
    </location>
</feature>
<reference evidence="2" key="1">
    <citation type="submission" date="2023-08" db="EMBL/GenBank/DDBJ databases">
        <authorList>
            <person name="Alioto T."/>
            <person name="Alioto T."/>
            <person name="Gomez Garrido J."/>
        </authorList>
    </citation>
    <scope>NUCLEOTIDE SEQUENCE</scope>
</reference>
<dbReference type="Proteomes" id="UP001162480">
    <property type="component" value="Chromosome 4"/>
</dbReference>
<protein>
    <submittedName>
        <fullName evidence="2">Uncharacterized protein</fullName>
    </submittedName>
</protein>
<keyword evidence="3" id="KW-1185">Reference proteome</keyword>
<gene>
    <name evidence="2" type="ORF">OCTVUL_1B016797</name>
</gene>
<proteinExistence type="predicted"/>
<evidence type="ECO:0000313" key="2">
    <source>
        <dbReference type="EMBL" id="CAI9721401.1"/>
    </source>
</evidence>
<organism evidence="2 3">
    <name type="scientific">Octopus vulgaris</name>
    <name type="common">Common octopus</name>
    <dbReference type="NCBI Taxonomy" id="6645"/>
    <lineage>
        <taxon>Eukaryota</taxon>
        <taxon>Metazoa</taxon>
        <taxon>Spiralia</taxon>
        <taxon>Lophotrochozoa</taxon>
        <taxon>Mollusca</taxon>
        <taxon>Cephalopoda</taxon>
        <taxon>Coleoidea</taxon>
        <taxon>Octopodiformes</taxon>
        <taxon>Octopoda</taxon>
        <taxon>Incirrata</taxon>
        <taxon>Octopodidae</taxon>
        <taxon>Octopus</taxon>
    </lineage>
</organism>
<dbReference type="EMBL" id="OX597817">
    <property type="protein sequence ID" value="CAI9721401.1"/>
    <property type="molecule type" value="Genomic_DNA"/>
</dbReference>
<accession>A0AA36F0T7</accession>
<name>A0AA36F0T7_OCTVU</name>
<evidence type="ECO:0000256" key="1">
    <source>
        <dbReference type="SAM" id="MobiDB-lite"/>
    </source>
</evidence>
<evidence type="ECO:0000313" key="3">
    <source>
        <dbReference type="Proteomes" id="UP001162480"/>
    </source>
</evidence>
<feature type="region of interest" description="Disordered" evidence="1">
    <location>
        <begin position="17"/>
        <end position="57"/>
    </location>
</feature>
<dbReference type="AlphaFoldDB" id="A0AA36F0T7"/>
<sequence length="144" mass="16300">MTSQRVLELLESDSDFSDFENEFSDSESEEELIEKNDHDSKSEQELSSSDENSESVLRPWRRCSALRAKSGVEFSFQCATRSPKHRTGEPSAIGVAMSPKSPLEIFNLFIPPALINEITDHTNQRIEMVKEQYNSKYCAGETTS</sequence>